<dbReference type="EMBL" id="JAPFFF010000031">
    <property type="protein sequence ID" value="KAK8845106.1"/>
    <property type="molecule type" value="Genomic_DNA"/>
</dbReference>
<reference evidence="6 7" key="1">
    <citation type="submission" date="2024-04" db="EMBL/GenBank/DDBJ databases">
        <title>Tritrichomonas musculus Genome.</title>
        <authorList>
            <person name="Alves-Ferreira E."/>
            <person name="Grigg M."/>
            <person name="Lorenzi H."/>
            <person name="Galac M."/>
        </authorList>
    </citation>
    <scope>NUCLEOTIDE SEQUENCE [LARGE SCALE GENOMIC DNA]</scope>
    <source>
        <strain evidence="6 7">EAF2021</strain>
    </source>
</reference>
<dbReference type="InterPro" id="IPR017441">
    <property type="entry name" value="Protein_kinase_ATP_BS"/>
</dbReference>
<evidence type="ECO:0000313" key="7">
    <source>
        <dbReference type="Proteomes" id="UP001470230"/>
    </source>
</evidence>
<evidence type="ECO:0000256" key="1">
    <source>
        <dbReference type="ARBA" id="ARBA00022741"/>
    </source>
</evidence>
<accession>A0ABR2HEF1</accession>
<protein>
    <recommendedName>
        <fullName evidence="5">Protein kinase domain-containing protein</fullName>
    </recommendedName>
</protein>
<gene>
    <name evidence="6" type="ORF">M9Y10_021286</name>
</gene>
<keyword evidence="1 3" id="KW-0547">Nucleotide-binding</keyword>
<evidence type="ECO:0000259" key="5">
    <source>
        <dbReference type="PROSITE" id="PS50011"/>
    </source>
</evidence>
<dbReference type="Pfam" id="PF00069">
    <property type="entry name" value="Pkinase"/>
    <property type="match status" value="1"/>
</dbReference>
<dbReference type="Proteomes" id="UP001470230">
    <property type="component" value="Unassembled WGS sequence"/>
</dbReference>
<dbReference type="Gene3D" id="1.10.510.10">
    <property type="entry name" value="Transferase(Phosphotransferase) domain 1"/>
    <property type="match status" value="1"/>
</dbReference>
<dbReference type="InterPro" id="IPR000719">
    <property type="entry name" value="Prot_kinase_dom"/>
</dbReference>
<comment type="caution">
    <text evidence="6">The sequence shown here is derived from an EMBL/GenBank/DDBJ whole genome shotgun (WGS) entry which is preliminary data.</text>
</comment>
<name>A0ABR2HEF1_9EUKA</name>
<sequence length="334" mass="39382">MEDFELIIWKLSRHGYEFRKMIGYGGFSSVFLCHSKKYLQNFAVKRTIKEKLNKDEFKTMVALDHANIIKLYDSFEDEDTTYLVMEYCPNGTLRQKGKLTYSQFVYYAKQILEALAYCHSKNIAHRDIKPDNFFLDSYDNAKLADFGMSRYFEDDKRSNQKCGSIRYFAPEMFQADQFDPFKADIWALGISFFLMATGTYPFSCRTNEQLKQDIINSEIDFAKYDIDPRIQFLISKMVEKQVDLRFTTDQLLQLPIFQSTTNKTKLPMISINSSRKFSPESFHKSFSMNFNSYHNSISDENEKKQIQILKLHSYRGLNQYSLIQKISRHHMSSK</sequence>
<dbReference type="SUPFAM" id="SSF56112">
    <property type="entry name" value="Protein kinase-like (PK-like)"/>
    <property type="match status" value="1"/>
</dbReference>
<feature type="binding site" evidence="3">
    <location>
        <position position="45"/>
    </location>
    <ligand>
        <name>ATP</name>
        <dbReference type="ChEBI" id="CHEBI:30616"/>
    </ligand>
</feature>
<keyword evidence="4" id="KW-0808">Transferase</keyword>
<evidence type="ECO:0000256" key="4">
    <source>
        <dbReference type="RuleBase" id="RU000304"/>
    </source>
</evidence>
<keyword evidence="7" id="KW-1185">Reference proteome</keyword>
<organism evidence="6 7">
    <name type="scientific">Tritrichomonas musculus</name>
    <dbReference type="NCBI Taxonomy" id="1915356"/>
    <lineage>
        <taxon>Eukaryota</taxon>
        <taxon>Metamonada</taxon>
        <taxon>Parabasalia</taxon>
        <taxon>Tritrichomonadida</taxon>
        <taxon>Tritrichomonadidae</taxon>
        <taxon>Tritrichomonas</taxon>
    </lineage>
</organism>
<feature type="domain" description="Protein kinase" evidence="5">
    <location>
        <begin position="16"/>
        <end position="257"/>
    </location>
</feature>
<keyword evidence="2 3" id="KW-0067">ATP-binding</keyword>
<dbReference type="PROSITE" id="PS50011">
    <property type="entry name" value="PROTEIN_KINASE_DOM"/>
    <property type="match status" value="1"/>
</dbReference>
<keyword evidence="4" id="KW-0723">Serine/threonine-protein kinase</keyword>
<dbReference type="PANTHER" id="PTHR24362">
    <property type="entry name" value="SERINE/THREONINE-PROTEIN KINASE NEK"/>
    <property type="match status" value="1"/>
</dbReference>
<proteinExistence type="inferred from homology"/>
<dbReference type="InterPro" id="IPR008271">
    <property type="entry name" value="Ser/Thr_kinase_AS"/>
</dbReference>
<dbReference type="InterPro" id="IPR011009">
    <property type="entry name" value="Kinase-like_dom_sf"/>
</dbReference>
<evidence type="ECO:0000256" key="2">
    <source>
        <dbReference type="ARBA" id="ARBA00022840"/>
    </source>
</evidence>
<dbReference type="PANTHER" id="PTHR24362:SF309">
    <property type="entry name" value="PROTEIN KINASE DOMAIN-CONTAINING PROTEIN"/>
    <property type="match status" value="1"/>
</dbReference>
<evidence type="ECO:0000313" key="6">
    <source>
        <dbReference type="EMBL" id="KAK8845106.1"/>
    </source>
</evidence>
<dbReference type="PROSITE" id="PS00107">
    <property type="entry name" value="PROTEIN_KINASE_ATP"/>
    <property type="match status" value="1"/>
</dbReference>
<dbReference type="SMART" id="SM00220">
    <property type="entry name" value="S_TKc"/>
    <property type="match status" value="1"/>
</dbReference>
<comment type="similarity">
    <text evidence="4">Belongs to the protein kinase superfamily.</text>
</comment>
<evidence type="ECO:0000256" key="3">
    <source>
        <dbReference type="PROSITE-ProRule" id="PRU10141"/>
    </source>
</evidence>
<keyword evidence="4" id="KW-0418">Kinase</keyword>
<dbReference type="PROSITE" id="PS00108">
    <property type="entry name" value="PROTEIN_KINASE_ST"/>
    <property type="match status" value="1"/>
</dbReference>